<feature type="compositionally biased region" description="Basic and acidic residues" evidence="1">
    <location>
        <begin position="43"/>
        <end position="53"/>
    </location>
</feature>
<dbReference type="AlphaFoldDB" id="A0A9P4JN85"/>
<dbReference type="EMBL" id="ML993938">
    <property type="protein sequence ID" value="KAF2202397.1"/>
    <property type="molecule type" value="Genomic_DNA"/>
</dbReference>
<feature type="region of interest" description="Disordered" evidence="1">
    <location>
        <begin position="1"/>
        <end position="58"/>
    </location>
</feature>
<sequence length="174" mass="18679">MAVRDGLKPEGTNRAASRSEDSDATPTSSSPRPHDLPTGTTKSDTEGNKEVIEGKGAQHSVTLSAKKLKRLSIPPSVQLAPSVQTPWTASLTPRKSNGSFSFEYKPHPAYQMEDWAERTPTPIRSVREGLSTPPLIKRVPGLVSAVTNALKKRSENGGSAEEVRSMSIEGCVKS</sequence>
<name>A0A9P4JN85_9PLEO</name>
<proteinExistence type="predicted"/>
<accession>A0A9P4JN85</accession>
<keyword evidence="3" id="KW-1185">Reference proteome</keyword>
<evidence type="ECO:0000313" key="3">
    <source>
        <dbReference type="Proteomes" id="UP000799536"/>
    </source>
</evidence>
<dbReference type="Proteomes" id="UP000799536">
    <property type="component" value="Unassembled WGS sequence"/>
</dbReference>
<feature type="region of interest" description="Disordered" evidence="1">
    <location>
        <begin position="153"/>
        <end position="174"/>
    </location>
</feature>
<reference evidence="2" key="1">
    <citation type="journal article" date="2020" name="Stud. Mycol.">
        <title>101 Dothideomycetes genomes: a test case for predicting lifestyles and emergence of pathogens.</title>
        <authorList>
            <person name="Haridas S."/>
            <person name="Albert R."/>
            <person name="Binder M."/>
            <person name="Bloem J."/>
            <person name="Labutti K."/>
            <person name="Salamov A."/>
            <person name="Andreopoulos B."/>
            <person name="Baker S."/>
            <person name="Barry K."/>
            <person name="Bills G."/>
            <person name="Bluhm B."/>
            <person name="Cannon C."/>
            <person name="Castanera R."/>
            <person name="Culley D."/>
            <person name="Daum C."/>
            <person name="Ezra D."/>
            <person name="Gonzalez J."/>
            <person name="Henrissat B."/>
            <person name="Kuo A."/>
            <person name="Liang C."/>
            <person name="Lipzen A."/>
            <person name="Lutzoni F."/>
            <person name="Magnuson J."/>
            <person name="Mondo S."/>
            <person name="Nolan M."/>
            <person name="Ohm R."/>
            <person name="Pangilinan J."/>
            <person name="Park H.-J."/>
            <person name="Ramirez L."/>
            <person name="Alfaro M."/>
            <person name="Sun H."/>
            <person name="Tritt A."/>
            <person name="Yoshinaga Y."/>
            <person name="Zwiers L.-H."/>
            <person name="Turgeon B."/>
            <person name="Goodwin S."/>
            <person name="Spatafora J."/>
            <person name="Crous P."/>
            <person name="Grigoriev I."/>
        </authorList>
    </citation>
    <scope>NUCLEOTIDE SEQUENCE</scope>
    <source>
        <strain evidence="2">ATCC 74209</strain>
    </source>
</reference>
<dbReference type="OrthoDB" id="436496at2759"/>
<comment type="caution">
    <text evidence="2">The sequence shown here is derived from an EMBL/GenBank/DDBJ whole genome shotgun (WGS) entry which is preliminary data.</text>
</comment>
<evidence type="ECO:0000256" key="1">
    <source>
        <dbReference type="SAM" id="MobiDB-lite"/>
    </source>
</evidence>
<evidence type="ECO:0000313" key="2">
    <source>
        <dbReference type="EMBL" id="KAF2202397.1"/>
    </source>
</evidence>
<organism evidence="2 3">
    <name type="scientific">Delitschia confertaspora ATCC 74209</name>
    <dbReference type="NCBI Taxonomy" id="1513339"/>
    <lineage>
        <taxon>Eukaryota</taxon>
        <taxon>Fungi</taxon>
        <taxon>Dikarya</taxon>
        <taxon>Ascomycota</taxon>
        <taxon>Pezizomycotina</taxon>
        <taxon>Dothideomycetes</taxon>
        <taxon>Pleosporomycetidae</taxon>
        <taxon>Pleosporales</taxon>
        <taxon>Delitschiaceae</taxon>
        <taxon>Delitschia</taxon>
    </lineage>
</organism>
<gene>
    <name evidence="2" type="ORF">GQ43DRAFT_439733</name>
</gene>
<protein>
    <submittedName>
        <fullName evidence="2">Uncharacterized protein</fullName>
    </submittedName>
</protein>